<evidence type="ECO:0000256" key="3">
    <source>
        <dbReference type="ARBA" id="ARBA00023125"/>
    </source>
</evidence>
<evidence type="ECO:0000256" key="1">
    <source>
        <dbReference type="ARBA" id="ARBA00004123"/>
    </source>
</evidence>
<proteinExistence type="predicted"/>
<dbReference type="InterPro" id="IPR003340">
    <property type="entry name" value="B3_DNA-bd"/>
</dbReference>
<dbReference type="InterPro" id="IPR015300">
    <property type="entry name" value="DNA-bd_pseudobarrel_sf"/>
</dbReference>
<evidence type="ECO:0000256" key="2">
    <source>
        <dbReference type="ARBA" id="ARBA00023015"/>
    </source>
</evidence>
<dbReference type="Pfam" id="PF02362">
    <property type="entry name" value="B3"/>
    <property type="match status" value="1"/>
</dbReference>
<sequence length="163" mass="18649">MVKLRGFDSTSYSRSCHSACMNKAEIGPENKIWIDLGILNLVSNNMEIDISLQGIDIVISNFQHGQMFHASLACLDVCPNKYLESEFVAKALVKKRTRYILVNAEGDCWPCTIRRSGRRNKECYLSCGWKEFCKQNKLKEGTIIRLGVDKEQSNFIYVMEIKV</sequence>
<reference evidence="7 8" key="1">
    <citation type="submission" date="2019-04" db="EMBL/GenBank/DDBJ databases">
        <title>An improved genome assembly and genetic linkage map for asparagus bean, Vigna unguiculata ssp. sesquipedialis.</title>
        <authorList>
            <person name="Xia Q."/>
            <person name="Zhang R."/>
            <person name="Dong Y."/>
        </authorList>
    </citation>
    <scope>NUCLEOTIDE SEQUENCE [LARGE SCALE GENOMIC DNA]</scope>
    <source>
        <tissue evidence="7">Leaf</tissue>
    </source>
</reference>
<dbReference type="SUPFAM" id="SSF101936">
    <property type="entry name" value="DNA-binding pseudobarrel domain"/>
    <property type="match status" value="1"/>
</dbReference>
<evidence type="ECO:0000259" key="6">
    <source>
        <dbReference type="PROSITE" id="PS50863"/>
    </source>
</evidence>
<keyword evidence="3" id="KW-0238">DNA-binding</keyword>
<organism evidence="7 8">
    <name type="scientific">Vigna unguiculata</name>
    <name type="common">Cowpea</name>
    <dbReference type="NCBI Taxonomy" id="3917"/>
    <lineage>
        <taxon>Eukaryota</taxon>
        <taxon>Viridiplantae</taxon>
        <taxon>Streptophyta</taxon>
        <taxon>Embryophyta</taxon>
        <taxon>Tracheophyta</taxon>
        <taxon>Spermatophyta</taxon>
        <taxon>Magnoliopsida</taxon>
        <taxon>eudicotyledons</taxon>
        <taxon>Gunneridae</taxon>
        <taxon>Pentapetalae</taxon>
        <taxon>rosids</taxon>
        <taxon>fabids</taxon>
        <taxon>Fabales</taxon>
        <taxon>Fabaceae</taxon>
        <taxon>Papilionoideae</taxon>
        <taxon>50 kb inversion clade</taxon>
        <taxon>NPAAA clade</taxon>
        <taxon>indigoferoid/millettioid clade</taxon>
        <taxon>Phaseoleae</taxon>
        <taxon>Vigna</taxon>
    </lineage>
</organism>
<evidence type="ECO:0000313" key="7">
    <source>
        <dbReference type="EMBL" id="QCD94117.1"/>
    </source>
</evidence>
<dbReference type="Gene3D" id="2.40.330.10">
    <property type="entry name" value="DNA-binding pseudobarrel domain"/>
    <property type="match status" value="1"/>
</dbReference>
<keyword evidence="4" id="KW-0804">Transcription</keyword>
<dbReference type="AlphaFoldDB" id="A0A4D6LZN3"/>
<dbReference type="CDD" id="cd10017">
    <property type="entry name" value="B3_DNA"/>
    <property type="match status" value="1"/>
</dbReference>
<dbReference type="Proteomes" id="UP000501690">
    <property type="component" value="Linkage Group LG5"/>
</dbReference>
<keyword evidence="2" id="KW-0805">Transcription regulation</keyword>
<comment type="subcellular location">
    <subcellularLocation>
        <location evidence="1">Nucleus</location>
    </subcellularLocation>
</comment>
<dbReference type="GO" id="GO:0003677">
    <property type="term" value="F:DNA binding"/>
    <property type="evidence" value="ECO:0007669"/>
    <property type="project" value="UniProtKB-KW"/>
</dbReference>
<evidence type="ECO:0000256" key="5">
    <source>
        <dbReference type="ARBA" id="ARBA00023242"/>
    </source>
</evidence>
<name>A0A4D6LZN3_VIGUN</name>
<dbReference type="GO" id="GO:0005634">
    <property type="term" value="C:nucleus"/>
    <property type="evidence" value="ECO:0007669"/>
    <property type="project" value="UniProtKB-SubCell"/>
</dbReference>
<keyword evidence="5" id="KW-0539">Nucleus</keyword>
<evidence type="ECO:0000313" key="8">
    <source>
        <dbReference type="Proteomes" id="UP000501690"/>
    </source>
</evidence>
<dbReference type="PROSITE" id="PS50863">
    <property type="entry name" value="B3"/>
    <property type="match status" value="1"/>
</dbReference>
<keyword evidence="8" id="KW-1185">Reference proteome</keyword>
<evidence type="ECO:0000256" key="4">
    <source>
        <dbReference type="ARBA" id="ARBA00023163"/>
    </source>
</evidence>
<feature type="domain" description="TF-B3" evidence="6">
    <location>
        <begin position="83"/>
        <end position="162"/>
    </location>
</feature>
<dbReference type="EMBL" id="CP039349">
    <property type="protein sequence ID" value="QCD94117.1"/>
    <property type="molecule type" value="Genomic_DNA"/>
</dbReference>
<accession>A0A4D6LZN3</accession>
<gene>
    <name evidence="7" type="ORF">DEO72_LG5g2196</name>
</gene>
<protein>
    <recommendedName>
        <fullName evidence="6">TF-B3 domain-containing protein</fullName>
    </recommendedName>
</protein>